<dbReference type="EMBL" id="JAAAHY010001761">
    <property type="protein sequence ID" value="KAF9946918.1"/>
    <property type="molecule type" value="Genomic_DNA"/>
</dbReference>
<feature type="chain" id="PRO_5040479773" description="Phosphatidylglycerol/phosphatidylinositol transfer protein" evidence="2">
    <location>
        <begin position="19"/>
        <end position="149"/>
    </location>
</feature>
<accession>A0A9P6LWS3</accession>
<gene>
    <name evidence="4" type="ORF">BGZ70_002967</name>
</gene>
<organism evidence="4 5">
    <name type="scientific">Mortierella alpina</name>
    <name type="common">Oleaginous fungus</name>
    <name type="synonym">Mortierella renispora</name>
    <dbReference type="NCBI Taxonomy" id="64518"/>
    <lineage>
        <taxon>Eukaryota</taxon>
        <taxon>Fungi</taxon>
        <taxon>Fungi incertae sedis</taxon>
        <taxon>Mucoromycota</taxon>
        <taxon>Mortierellomycotina</taxon>
        <taxon>Mortierellomycetes</taxon>
        <taxon>Mortierellales</taxon>
        <taxon>Mortierellaceae</taxon>
        <taxon>Mortierella</taxon>
    </lineage>
</organism>
<evidence type="ECO:0000313" key="4">
    <source>
        <dbReference type="EMBL" id="KAF9946918.1"/>
    </source>
</evidence>
<sequence length="149" mass="15806">MKFITAIAALFVATVANAQVNFTNCVDTPPDIVLSTFSISPDPICIGKEICATVTGVLSLPVIAGAKFSVVGRWLGRIVYQDHHDLCTLMAAQGHPCPVLTTVTSITVCVPVKAHMPNNIPFQLTVKALNGNNHLLYCQAATVLATKTC</sequence>
<keyword evidence="2" id="KW-0732">Signal</keyword>
<comment type="caution">
    <text evidence="4">The sequence shown here is derived from an EMBL/GenBank/DDBJ whole genome shotgun (WGS) entry which is preliminary data.</text>
</comment>
<dbReference type="OrthoDB" id="2405630at2759"/>
<proteinExistence type="predicted"/>
<dbReference type="InterPro" id="IPR014756">
    <property type="entry name" value="Ig_E-set"/>
</dbReference>
<name>A0A9P6LWS3_MORAP</name>
<feature type="domain" description="MD-2-related lipid-recognition" evidence="3">
    <location>
        <begin position="22"/>
        <end position="143"/>
    </location>
</feature>
<dbReference type="AlphaFoldDB" id="A0A9P6LWS3"/>
<evidence type="ECO:0000313" key="5">
    <source>
        <dbReference type="Proteomes" id="UP000738359"/>
    </source>
</evidence>
<reference evidence="4" key="1">
    <citation type="journal article" date="2020" name="Fungal Divers.">
        <title>Resolving the Mortierellaceae phylogeny through synthesis of multi-gene phylogenetics and phylogenomics.</title>
        <authorList>
            <person name="Vandepol N."/>
            <person name="Liber J."/>
            <person name="Desiro A."/>
            <person name="Na H."/>
            <person name="Kennedy M."/>
            <person name="Barry K."/>
            <person name="Grigoriev I.V."/>
            <person name="Miller A.N."/>
            <person name="O'Donnell K."/>
            <person name="Stajich J.E."/>
            <person name="Bonito G."/>
        </authorList>
    </citation>
    <scope>NUCLEOTIDE SEQUENCE</scope>
    <source>
        <strain evidence="4">CK1249</strain>
    </source>
</reference>
<dbReference type="InterPro" id="IPR003172">
    <property type="entry name" value="ML_dom"/>
</dbReference>
<dbReference type="Proteomes" id="UP000738359">
    <property type="component" value="Unassembled WGS sequence"/>
</dbReference>
<keyword evidence="5" id="KW-1185">Reference proteome</keyword>
<evidence type="ECO:0000259" key="3">
    <source>
        <dbReference type="SMART" id="SM00737"/>
    </source>
</evidence>
<evidence type="ECO:0000256" key="1">
    <source>
        <dbReference type="ARBA" id="ARBA00016056"/>
    </source>
</evidence>
<protein>
    <recommendedName>
        <fullName evidence="1">Phosphatidylglycerol/phosphatidylinositol transfer protein</fullName>
    </recommendedName>
</protein>
<evidence type="ECO:0000256" key="2">
    <source>
        <dbReference type="SAM" id="SignalP"/>
    </source>
</evidence>
<dbReference type="SUPFAM" id="SSF81296">
    <property type="entry name" value="E set domains"/>
    <property type="match status" value="1"/>
</dbReference>
<dbReference type="SMART" id="SM00737">
    <property type="entry name" value="ML"/>
    <property type="match status" value="1"/>
</dbReference>
<feature type="signal peptide" evidence="2">
    <location>
        <begin position="1"/>
        <end position="18"/>
    </location>
</feature>